<dbReference type="GO" id="GO:0043190">
    <property type="term" value="C:ATP-binding cassette (ABC) transporter complex"/>
    <property type="evidence" value="ECO:0007669"/>
    <property type="project" value="InterPro"/>
</dbReference>
<sequence>MGVLSKLYAYLYLRGFRVWASYRTQAVLTMLSWVLPVFTYYFTGTALGNQLVSKLGMGAGNYTSFFVVGLAFQGYVSSTIATVSQRLRNEQLYGTLEYYVLSPSGVLGFLVYSSIWGFALNSVSAAVILAVGAALGVRFLPSGMLAASMMIALLMISTFGIAAMSGAVVMVTKQGNPISFFFSTFTTLMGGVVFPAAALPWYLRYVSYGIPLTWALEGLRGALLYGEGLWELLPFIAVLAVFAAVTVPLGLLSYRLAFDRARRDGTLSQY</sequence>
<keyword evidence="4 5" id="KW-0472">Membrane</keyword>
<name>A0A4V0P1M5_9ARCH</name>
<feature type="transmembrane region" description="Helical" evidence="5">
    <location>
        <begin position="62"/>
        <end position="84"/>
    </location>
</feature>
<accession>A0A4V0P1M5</accession>
<evidence type="ECO:0000256" key="3">
    <source>
        <dbReference type="ARBA" id="ARBA00022989"/>
    </source>
</evidence>
<reference evidence="7 8" key="1">
    <citation type="journal article" date="2019" name="ISME J.">
        <title>Isolation and characterization of a thermophilic sulfur- and iron-reducing thaumarchaeote from a terrestrial acidic hot spring.</title>
        <authorList>
            <person name="Kato S."/>
            <person name="Itoh T."/>
            <person name="Yuki M."/>
            <person name="Nagamori M."/>
            <person name="Ohnishi M."/>
            <person name="Uematsu K."/>
            <person name="Suzuki K."/>
            <person name="Takashina T."/>
            <person name="Ohkuma M."/>
        </authorList>
    </citation>
    <scope>NUCLEOTIDE SEQUENCE [LARGE SCALE GENOMIC DNA]</scope>
    <source>
        <strain evidence="7 8">NAS-02</strain>
    </source>
</reference>
<dbReference type="PANTHER" id="PTHR43229">
    <property type="entry name" value="NODULATION PROTEIN J"/>
    <property type="match status" value="1"/>
</dbReference>
<feature type="transmembrane region" description="Helical" evidence="5">
    <location>
        <begin position="122"/>
        <end position="140"/>
    </location>
</feature>
<comment type="subcellular location">
    <subcellularLocation>
        <location evidence="1">Membrane</location>
        <topology evidence="1">Multi-pass membrane protein</topology>
    </subcellularLocation>
</comment>
<dbReference type="InterPro" id="IPR051784">
    <property type="entry name" value="Nod_factor_ABC_transporter"/>
</dbReference>
<dbReference type="Proteomes" id="UP000509448">
    <property type="component" value="Chromosome"/>
</dbReference>
<dbReference type="GeneID" id="55584661"/>
<protein>
    <submittedName>
        <fullName evidence="7">ABC-type multidrug transport system, permease component</fullName>
    </submittedName>
</protein>
<organism evidence="7 8">
    <name type="scientific">Conexivisphaera calida</name>
    <dbReference type="NCBI Taxonomy" id="1874277"/>
    <lineage>
        <taxon>Archaea</taxon>
        <taxon>Nitrososphaerota</taxon>
        <taxon>Conexivisphaeria</taxon>
        <taxon>Conexivisphaerales</taxon>
        <taxon>Conexivisphaeraceae</taxon>
        <taxon>Conexivisphaera</taxon>
    </lineage>
</organism>
<feature type="transmembrane region" description="Helical" evidence="5">
    <location>
        <begin position="152"/>
        <end position="172"/>
    </location>
</feature>
<evidence type="ECO:0000256" key="1">
    <source>
        <dbReference type="ARBA" id="ARBA00004141"/>
    </source>
</evidence>
<dbReference type="PROSITE" id="PS51012">
    <property type="entry name" value="ABC_TM2"/>
    <property type="match status" value="1"/>
</dbReference>
<feature type="domain" description="ABC transmembrane type-2" evidence="6">
    <location>
        <begin position="27"/>
        <end position="257"/>
    </location>
</feature>
<dbReference type="InterPro" id="IPR047817">
    <property type="entry name" value="ABC2_TM_bact-type"/>
</dbReference>
<dbReference type="OrthoDB" id="147058at2157"/>
<feature type="transmembrane region" description="Helical" evidence="5">
    <location>
        <begin position="96"/>
        <end position="116"/>
    </location>
</feature>
<keyword evidence="3 5" id="KW-1133">Transmembrane helix</keyword>
<evidence type="ECO:0000256" key="4">
    <source>
        <dbReference type="ARBA" id="ARBA00023136"/>
    </source>
</evidence>
<dbReference type="PANTHER" id="PTHR43229:SF6">
    <property type="entry name" value="ABC-TYPE MULTIDRUG TRANSPORT SYSTEM, PERMEASE COMPONENT"/>
    <property type="match status" value="1"/>
</dbReference>
<evidence type="ECO:0000259" key="6">
    <source>
        <dbReference type="PROSITE" id="PS51012"/>
    </source>
</evidence>
<gene>
    <name evidence="7" type="ORF">NAS2_0851</name>
</gene>
<dbReference type="EMBL" id="AP018732">
    <property type="protein sequence ID" value="BBE42240.1"/>
    <property type="molecule type" value="Genomic_DNA"/>
</dbReference>
<keyword evidence="2 5" id="KW-0812">Transmembrane</keyword>
<proteinExistence type="predicted"/>
<dbReference type="GO" id="GO:0140359">
    <property type="term" value="F:ABC-type transporter activity"/>
    <property type="evidence" value="ECO:0007669"/>
    <property type="project" value="InterPro"/>
</dbReference>
<keyword evidence="8" id="KW-1185">Reference proteome</keyword>
<feature type="transmembrane region" description="Helical" evidence="5">
    <location>
        <begin position="232"/>
        <end position="254"/>
    </location>
</feature>
<dbReference type="InterPro" id="IPR000412">
    <property type="entry name" value="ABC_2_transport"/>
</dbReference>
<feature type="transmembrane region" description="Helical" evidence="5">
    <location>
        <begin position="20"/>
        <end position="42"/>
    </location>
</feature>
<dbReference type="RefSeq" id="WP_174448492.1">
    <property type="nucleotide sequence ID" value="NZ_AP018732.1"/>
</dbReference>
<dbReference type="PIRSF" id="PIRSF006648">
    <property type="entry name" value="DrrB"/>
    <property type="match status" value="1"/>
</dbReference>
<dbReference type="KEGG" id="ccai:NAS2_0851"/>
<evidence type="ECO:0000313" key="7">
    <source>
        <dbReference type="EMBL" id="BBE42240.1"/>
    </source>
</evidence>
<evidence type="ECO:0000313" key="8">
    <source>
        <dbReference type="Proteomes" id="UP000509448"/>
    </source>
</evidence>
<dbReference type="InterPro" id="IPR013525">
    <property type="entry name" value="ABC2_TM"/>
</dbReference>
<evidence type="ECO:0000256" key="2">
    <source>
        <dbReference type="ARBA" id="ARBA00022692"/>
    </source>
</evidence>
<dbReference type="Pfam" id="PF01061">
    <property type="entry name" value="ABC2_membrane"/>
    <property type="match status" value="1"/>
</dbReference>
<evidence type="ECO:0000256" key="5">
    <source>
        <dbReference type="SAM" id="Phobius"/>
    </source>
</evidence>
<feature type="transmembrane region" description="Helical" evidence="5">
    <location>
        <begin position="178"/>
        <end position="198"/>
    </location>
</feature>
<dbReference type="AlphaFoldDB" id="A0A4V0P1M5"/>